<comment type="cofactor">
    <cofactor evidence="1">
        <name>FAD</name>
        <dbReference type="ChEBI" id="CHEBI:57692"/>
    </cofactor>
</comment>
<comment type="similarity">
    <text evidence="2">Belongs to the acyl-CoA dehydrogenase family.</text>
</comment>
<evidence type="ECO:0000256" key="2">
    <source>
        <dbReference type="ARBA" id="ARBA00009347"/>
    </source>
</evidence>
<organism evidence="7 8">
    <name type="scientific">Pseudonocardia petroleophila</name>
    <dbReference type="NCBI Taxonomy" id="37331"/>
    <lineage>
        <taxon>Bacteria</taxon>
        <taxon>Bacillati</taxon>
        <taxon>Actinomycetota</taxon>
        <taxon>Actinomycetes</taxon>
        <taxon>Pseudonocardiales</taxon>
        <taxon>Pseudonocardiaceae</taxon>
        <taxon>Pseudonocardia</taxon>
    </lineage>
</organism>
<dbReference type="SUPFAM" id="SSF47203">
    <property type="entry name" value="Acyl-CoA dehydrogenase C-terminal domain-like"/>
    <property type="match status" value="1"/>
</dbReference>
<dbReference type="KEGG" id="ppel:H6H00_20190"/>
<keyword evidence="5" id="KW-0560">Oxidoreductase</keyword>
<dbReference type="PANTHER" id="PTHR43884:SF20">
    <property type="entry name" value="ACYL-COA DEHYDROGENASE FADE28"/>
    <property type="match status" value="1"/>
</dbReference>
<dbReference type="InterPro" id="IPR009075">
    <property type="entry name" value="AcylCo_DH/oxidase_C"/>
</dbReference>
<evidence type="ECO:0000313" key="8">
    <source>
        <dbReference type="Proteomes" id="UP000515728"/>
    </source>
</evidence>
<evidence type="ECO:0000256" key="1">
    <source>
        <dbReference type="ARBA" id="ARBA00001974"/>
    </source>
</evidence>
<dbReference type="InterPro" id="IPR009100">
    <property type="entry name" value="AcylCoA_DH/oxidase_NM_dom_sf"/>
</dbReference>
<dbReference type="EMBL" id="CP060131">
    <property type="protein sequence ID" value="QNG50541.1"/>
    <property type="molecule type" value="Genomic_DNA"/>
</dbReference>
<dbReference type="Proteomes" id="UP000515728">
    <property type="component" value="Chromosome"/>
</dbReference>
<dbReference type="Gene3D" id="1.10.540.10">
    <property type="entry name" value="Acyl-CoA dehydrogenase/oxidase, N-terminal domain"/>
    <property type="match status" value="1"/>
</dbReference>
<evidence type="ECO:0000256" key="3">
    <source>
        <dbReference type="ARBA" id="ARBA00022630"/>
    </source>
</evidence>
<reference evidence="7 8" key="1">
    <citation type="submission" date="2020-08" db="EMBL/GenBank/DDBJ databases">
        <authorList>
            <person name="Mo P."/>
        </authorList>
    </citation>
    <scope>NUCLEOTIDE SEQUENCE [LARGE SCALE GENOMIC DNA]</scope>
    <source>
        <strain evidence="7 8">CGMCC 4.1532</strain>
    </source>
</reference>
<keyword evidence="8" id="KW-1185">Reference proteome</keyword>
<dbReference type="PANTHER" id="PTHR43884">
    <property type="entry name" value="ACYL-COA DEHYDROGENASE"/>
    <property type="match status" value="1"/>
</dbReference>
<dbReference type="AlphaFoldDB" id="A0A7G7MCN0"/>
<keyword evidence="4" id="KW-0274">FAD</keyword>
<proteinExistence type="inferred from homology"/>
<evidence type="ECO:0000259" key="6">
    <source>
        <dbReference type="Pfam" id="PF00441"/>
    </source>
</evidence>
<dbReference type="Pfam" id="PF00441">
    <property type="entry name" value="Acyl-CoA_dh_1"/>
    <property type="match status" value="1"/>
</dbReference>
<sequence length="372" mass="39087">MTDTLVTEVEQTVDAYLARSYGAERRLTLAECHGWDRAFLDEIDDLGWFALAVPESADGVGLPLSAVGAATMSLGRHLVPGPMVERLLLPALLLRHIDGSGPPRHDLPGAVVALVDPAANGTWSVDDDGVRVESGGLVGSMLPVRFGQEADQLLTVAESAGELAVYLLPPQTPGLDIEPVASADPTARLARVTFTEPAGAGITPVLTGSAAGRFVTELRAWARILAACELSGIATRLVEDTSAFVQVREQFGRPIGSFQAVKHTLADMYALARSLRNLCDAALEDAVSSSAEDLPMLAAVTKAYAAEAAVGVCESAIQMHGGAGFTTETDLHLYYKRALALRGWYGDHEELAHRIGDALLAGAGLAEPGDVS</sequence>
<protein>
    <submittedName>
        <fullName evidence="7">Acyl-CoA/acyl-ACP dehydrogenase</fullName>
    </submittedName>
</protein>
<dbReference type="InterPro" id="IPR037069">
    <property type="entry name" value="AcylCoA_DH/ox_N_sf"/>
</dbReference>
<keyword evidence="3" id="KW-0285">Flavoprotein</keyword>
<dbReference type="InterPro" id="IPR036250">
    <property type="entry name" value="AcylCo_DH-like_C"/>
</dbReference>
<evidence type="ECO:0000256" key="4">
    <source>
        <dbReference type="ARBA" id="ARBA00022827"/>
    </source>
</evidence>
<feature type="domain" description="Acyl-CoA dehydrogenase/oxidase C-terminal" evidence="6">
    <location>
        <begin position="220"/>
        <end position="359"/>
    </location>
</feature>
<dbReference type="SUPFAM" id="SSF56645">
    <property type="entry name" value="Acyl-CoA dehydrogenase NM domain-like"/>
    <property type="match status" value="1"/>
</dbReference>
<name>A0A7G7MCN0_9PSEU</name>
<evidence type="ECO:0000313" key="7">
    <source>
        <dbReference type="EMBL" id="QNG50541.1"/>
    </source>
</evidence>
<dbReference type="GO" id="GO:0050660">
    <property type="term" value="F:flavin adenine dinucleotide binding"/>
    <property type="evidence" value="ECO:0007669"/>
    <property type="project" value="InterPro"/>
</dbReference>
<evidence type="ECO:0000256" key="5">
    <source>
        <dbReference type="ARBA" id="ARBA00023002"/>
    </source>
</evidence>
<dbReference type="RefSeq" id="WP_185717303.1">
    <property type="nucleotide sequence ID" value="NZ_BAAAWI010000001.1"/>
</dbReference>
<dbReference type="Gene3D" id="1.20.140.10">
    <property type="entry name" value="Butyryl-CoA Dehydrogenase, subunit A, domain 3"/>
    <property type="match status" value="1"/>
</dbReference>
<accession>A0A7G7MCN0</accession>
<dbReference type="GO" id="GO:0003995">
    <property type="term" value="F:acyl-CoA dehydrogenase activity"/>
    <property type="evidence" value="ECO:0007669"/>
    <property type="project" value="TreeGrafter"/>
</dbReference>
<gene>
    <name evidence="7" type="ORF">H6H00_20190</name>
</gene>